<proteinExistence type="predicted"/>
<reference evidence="2 3" key="1">
    <citation type="submission" date="2021-01" db="EMBL/GenBank/DDBJ databases">
        <authorList>
            <person name="Ruan W."/>
            <person name="Khan S.A."/>
            <person name="Jeon C.O."/>
        </authorList>
    </citation>
    <scope>NUCLEOTIDE SEQUENCE [LARGE SCALE GENOMIC DNA]</scope>
    <source>
        <strain evidence="2 3">R798</strain>
    </source>
</reference>
<keyword evidence="1" id="KW-1133">Transmembrane helix</keyword>
<evidence type="ECO:0000313" key="3">
    <source>
        <dbReference type="Proteomes" id="UP000809349"/>
    </source>
</evidence>
<reference evidence="2 3" key="2">
    <citation type="submission" date="2021-08" db="EMBL/GenBank/DDBJ databases">
        <title>Massilia sp. R798.</title>
        <authorList>
            <person name="Baek J.H."/>
            <person name="Jung H.S."/>
            <person name="Kim K.R."/>
            <person name="Jeon C.O."/>
        </authorList>
    </citation>
    <scope>NUCLEOTIDE SEQUENCE [LARGE SCALE GENOMIC DNA]</scope>
    <source>
        <strain evidence="2 3">R798</strain>
    </source>
</reference>
<dbReference type="RefSeq" id="WP_223471004.1">
    <property type="nucleotide sequence ID" value="NZ_JAFBIL020000011.1"/>
</dbReference>
<keyword evidence="1" id="KW-0472">Membrane</keyword>
<dbReference type="Proteomes" id="UP000809349">
    <property type="component" value="Unassembled WGS sequence"/>
</dbReference>
<dbReference type="EMBL" id="JAFBIL020000011">
    <property type="protein sequence ID" value="MBZ2209961.1"/>
    <property type="molecule type" value="Genomic_DNA"/>
</dbReference>
<sequence>MHEKRINRVYLREFFGAMFVYMLLLVAASKLGRPMAEGLARTLALASPMVGVLLVIWAIARHFGRVDEFIRLHTLENMAIAAAVTSGLTFTYGFLENAGYPRLSMFMVLPVMFGLWGLVTCIRGLANR</sequence>
<feature type="transmembrane region" description="Helical" evidence="1">
    <location>
        <begin position="9"/>
        <end position="28"/>
    </location>
</feature>
<feature type="transmembrane region" description="Helical" evidence="1">
    <location>
        <begin position="40"/>
        <end position="60"/>
    </location>
</feature>
<evidence type="ECO:0000256" key="1">
    <source>
        <dbReference type="SAM" id="Phobius"/>
    </source>
</evidence>
<feature type="transmembrane region" description="Helical" evidence="1">
    <location>
        <begin position="107"/>
        <end position="126"/>
    </location>
</feature>
<protein>
    <submittedName>
        <fullName evidence="2">Uncharacterized protein</fullName>
    </submittedName>
</protein>
<accession>A0ABS7SVI3</accession>
<keyword evidence="3" id="KW-1185">Reference proteome</keyword>
<feature type="transmembrane region" description="Helical" evidence="1">
    <location>
        <begin position="72"/>
        <end position="95"/>
    </location>
</feature>
<keyword evidence="1" id="KW-0812">Transmembrane</keyword>
<organism evidence="2 3">
    <name type="scientific">Massilia soli</name>
    <dbReference type="NCBI Taxonomy" id="2792854"/>
    <lineage>
        <taxon>Bacteria</taxon>
        <taxon>Pseudomonadati</taxon>
        <taxon>Pseudomonadota</taxon>
        <taxon>Betaproteobacteria</taxon>
        <taxon>Burkholderiales</taxon>
        <taxon>Oxalobacteraceae</taxon>
        <taxon>Telluria group</taxon>
        <taxon>Massilia</taxon>
    </lineage>
</organism>
<name>A0ABS7SVI3_9BURK</name>
<comment type="caution">
    <text evidence="2">The sequence shown here is derived from an EMBL/GenBank/DDBJ whole genome shotgun (WGS) entry which is preliminary data.</text>
</comment>
<gene>
    <name evidence="2" type="ORF">I4X03_022065</name>
</gene>
<evidence type="ECO:0000313" key="2">
    <source>
        <dbReference type="EMBL" id="MBZ2209961.1"/>
    </source>
</evidence>